<proteinExistence type="inferred from homology"/>
<dbReference type="InterPro" id="IPR007630">
    <property type="entry name" value="RNA_pol_sigma70_r4"/>
</dbReference>
<dbReference type="SUPFAM" id="SSF88659">
    <property type="entry name" value="Sigma3 and sigma4 domains of RNA polymerase sigma factors"/>
    <property type="match status" value="1"/>
</dbReference>
<gene>
    <name evidence="9" type="ORF">DFP90_103281</name>
</gene>
<dbReference type="NCBIfam" id="NF005143">
    <property type="entry name" value="PRK06596.1"/>
    <property type="match status" value="1"/>
</dbReference>
<evidence type="ECO:0000256" key="3">
    <source>
        <dbReference type="ARBA" id="ARBA00023082"/>
    </source>
</evidence>
<dbReference type="InterPro" id="IPR013324">
    <property type="entry name" value="RNA_pol_sigma_r3/r4-like"/>
</dbReference>
<organism evidence="9 10">
    <name type="scientific">Aestuariispira insulae</name>
    <dbReference type="NCBI Taxonomy" id="1461337"/>
    <lineage>
        <taxon>Bacteria</taxon>
        <taxon>Pseudomonadati</taxon>
        <taxon>Pseudomonadota</taxon>
        <taxon>Alphaproteobacteria</taxon>
        <taxon>Rhodospirillales</taxon>
        <taxon>Kiloniellaceae</taxon>
        <taxon>Aestuariispira</taxon>
    </lineage>
</organism>
<dbReference type="SUPFAM" id="SSF88946">
    <property type="entry name" value="Sigma2 domain of RNA polymerase sigma factors"/>
    <property type="match status" value="1"/>
</dbReference>
<dbReference type="GO" id="GO:0006352">
    <property type="term" value="P:DNA-templated transcription initiation"/>
    <property type="evidence" value="ECO:0007669"/>
    <property type="project" value="InterPro"/>
</dbReference>
<dbReference type="Pfam" id="PF04545">
    <property type="entry name" value="Sigma70_r4"/>
    <property type="match status" value="1"/>
</dbReference>
<dbReference type="NCBIfam" id="NF005693">
    <property type="entry name" value="PRK07500.1"/>
    <property type="match status" value="1"/>
</dbReference>
<evidence type="ECO:0000256" key="5">
    <source>
        <dbReference type="ARBA" id="ARBA00023163"/>
    </source>
</evidence>
<evidence type="ECO:0000256" key="4">
    <source>
        <dbReference type="ARBA" id="ARBA00023125"/>
    </source>
</evidence>
<evidence type="ECO:0000313" key="10">
    <source>
        <dbReference type="Proteomes" id="UP000256845"/>
    </source>
</evidence>
<dbReference type="AlphaFoldDB" id="A0A3D9HPU5"/>
<dbReference type="PROSITE" id="PS00716">
    <property type="entry name" value="SIGMA70_2"/>
    <property type="match status" value="1"/>
</dbReference>
<dbReference type="PROSITE" id="PS00715">
    <property type="entry name" value="SIGMA70_1"/>
    <property type="match status" value="1"/>
</dbReference>
<dbReference type="EMBL" id="QRDW01000003">
    <property type="protein sequence ID" value="RED51479.1"/>
    <property type="molecule type" value="Genomic_DNA"/>
</dbReference>
<dbReference type="PIRSF" id="PIRSF000770">
    <property type="entry name" value="RNA_pol_sigma-SigE/K"/>
    <property type="match status" value="1"/>
</dbReference>
<protein>
    <recommendedName>
        <fullName evidence="6">RNA polymerase sigma factor</fullName>
    </recommendedName>
</protein>
<evidence type="ECO:0000256" key="1">
    <source>
        <dbReference type="ARBA" id="ARBA00007788"/>
    </source>
</evidence>
<keyword evidence="2 6" id="KW-0805">Transcription regulation</keyword>
<dbReference type="InterPro" id="IPR014284">
    <property type="entry name" value="RNA_pol_sigma-70_dom"/>
</dbReference>
<comment type="similarity">
    <text evidence="1 6">Belongs to the sigma-70 factor family.</text>
</comment>
<evidence type="ECO:0000256" key="6">
    <source>
        <dbReference type="RuleBase" id="RU362124"/>
    </source>
</evidence>
<dbReference type="Gene3D" id="1.20.140.160">
    <property type="match status" value="1"/>
</dbReference>
<dbReference type="OrthoDB" id="9809557at2"/>
<dbReference type="Proteomes" id="UP000256845">
    <property type="component" value="Unassembled WGS sequence"/>
</dbReference>
<evidence type="ECO:0000259" key="8">
    <source>
        <dbReference type="PROSITE" id="PS00716"/>
    </source>
</evidence>
<dbReference type="GO" id="GO:0003677">
    <property type="term" value="F:DNA binding"/>
    <property type="evidence" value="ECO:0007669"/>
    <property type="project" value="UniProtKB-KW"/>
</dbReference>
<feature type="domain" description="RNA polymerase sigma-70" evidence="7">
    <location>
        <begin position="74"/>
        <end position="87"/>
    </location>
</feature>
<evidence type="ECO:0000313" key="9">
    <source>
        <dbReference type="EMBL" id="RED51479.1"/>
    </source>
</evidence>
<keyword evidence="4 6" id="KW-0238">DNA-binding</keyword>
<dbReference type="Pfam" id="PF04542">
    <property type="entry name" value="Sigma70_r2"/>
    <property type="match status" value="1"/>
</dbReference>
<dbReference type="GO" id="GO:0016987">
    <property type="term" value="F:sigma factor activity"/>
    <property type="evidence" value="ECO:0007669"/>
    <property type="project" value="UniProtKB-KW"/>
</dbReference>
<accession>A0A3D9HPU5</accession>
<dbReference type="PANTHER" id="PTHR30376:SF3">
    <property type="entry name" value="RNA POLYMERASE SIGMA FACTOR RPOH"/>
    <property type="match status" value="1"/>
</dbReference>
<dbReference type="InterPro" id="IPR050813">
    <property type="entry name" value="Sigma-70_Factor"/>
</dbReference>
<sequence>MPHIDDSQIRKATLTFVKTAMREPLLARNEEQALARRWLNDADTAALHQLVQAYTRLVIAISSRFRNYGLPLGDLVQEGSIGLLMAADKFDPDRNVRFSTYASWWIRSAIQDYVLRNWSIVRTGTTAAQKSLFFNLRRLRAKLPSTPGGGLTEEGRHSIAETLGVSLIDVERMELRLTHPDQSLNMPLSPEMDGDRQDFLPDGGPGPEQQATTRLDSEIRNQYLTAALDELNDRERFIINHRRLREKGATLKQLGIKLGVSKERVRQLENRALGKLKHAILKQTRHPGDLMNDME</sequence>
<dbReference type="InterPro" id="IPR007627">
    <property type="entry name" value="RNA_pol_sigma70_r2"/>
</dbReference>
<dbReference type="PANTHER" id="PTHR30376">
    <property type="entry name" value="SIGMA FACTOR RPOH HEAT SHOCK RELATED"/>
    <property type="match status" value="1"/>
</dbReference>
<keyword evidence="10" id="KW-1185">Reference proteome</keyword>
<dbReference type="RefSeq" id="WP_115936366.1">
    <property type="nucleotide sequence ID" value="NZ_QRDW01000003.1"/>
</dbReference>
<dbReference type="CDD" id="cd06171">
    <property type="entry name" value="Sigma70_r4"/>
    <property type="match status" value="1"/>
</dbReference>
<evidence type="ECO:0000259" key="7">
    <source>
        <dbReference type="PROSITE" id="PS00715"/>
    </source>
</evidence>
<reference evidence="9 10" key="1">
    <citation type="submission" date="2018-07" db="EMBL/GenBank/DDBJ databases">
        <title>Genomic Encyclopedia of Type Strains, Phase III (KMG-III): the genomes of soil and plant-associated and newly described type strains.</title>
        <authorList>
            <person name="Whitman W."/>
        </authorList>
    </citation>
    <scope>NUCLEOTIDE SEQUENCE [LARGE SCALE GENOMIC DNA]</scope>
    <source>
        <strain evidence="9 10">CECT 8488</strain>
    </source>
</reference>
<dbReference type="Gene3D" id="1.20.120.1810">
    <property type="match status" value="1"/>
</dbReference>
<name>A0A3D9HPU5_9PROT</name>
<keyword evidence="3 6" id="KW-0731">Sigma factor</keyword>
<keyword evidence="5 6" id="KW-0804">Transcription</keyword>
<dbReference type="InterPro" id="IPR013325">
    <property type="entry name" value="RNA_pol_sigma_r2"/>
</dbReference>
<dbReference type="InterPro" id="IPR000943">
    <property type="entry name" value="RNA_pol_sigma70"/>
</dbReference>
<dbReference type="PRINTS" id="PR00046">
    <property type="entry name" value="SIGMA70FCT"/>
</dbReference>
<comment type="caution">
    <text evidence="9">The sequence shown here is derived from an EMBL/GenBank/DDBJ whole genome shotgun (WGS) entry which is preliminary data.</text>
</comment>
<comment type="function">
    <text evidence="6">Sigma factors are initiation factors that promote the attachment of RNA polymerase to specific initiation sites and are then released.</text>
</comment>
<feature type="domain" description="RNA polymerase sigma-70" evidence="8">
    <location>
        <begin position="250"/>
        <end position="276"/>
    </location>
</feature>
<evidence type="ECO:0000256" key="2">
    <source>
        <dbReference type="ARBA" id="ARBA00023015"/>
    </source>
</evidence>
<dbReference type="NCBIfam" id="TIGR02937">
    <property type="entry name" value="sigma70-ECF"/>
    <property type="match status" value="1"/>
</dbReference>